<protein>
    <submittedName>
        <fullName evidence="7">ABC transporter permease</fullName>
    </submittedName>
</protein>
<evidence type="ECO:0000313" key="7">
    <source>
        <dbReference type="EMBL" id="NYS24245.1"/>
    </source>
</evidence>
<dbReference type="InterPro" id="IPR001851">
    <property type="entry name" value="ABC_transp_permease"/>
</dbReference>
<dbReference type="AlphaFoldDB" id="A0A7Z0KXA8"/>
<dbReference type="PANTHER" id="PTHR43370:SF2">
    <property type="entry name" value="ABC TRANSPORTER PERMEASE PROTEIN"/>
    <property type="match status" value="1"/>
</dbReference>
<comment type="caution">
    <text evidence="7">The sequence shown here is derived from an EMBL/GenBank/DDBJ whole genome shotgun (WGS) entry which is preliminary data.</text>
</comment>
<organism evidence="7 8">
    <name type="scientific">Rhabdonatronobacter sediminivivens</name>
    <dbReference type="NCBI Taxonomy" id="2743469"/>
    <lineage>
        <taxon>Bacteria</taxon>
        <taxon>Pseudomonadati</taxon>
        <taxon>Pseudomonadota</taxon>
        <taxon>Alphaproteobacteria</taxon>
        <taxon>Rhodobacterales</taxon>
        <taxon>Paracoccaceae</taxon>
        <taxon>Rhabdonatronobacter</taxon>
    </lineage>
</organism>
<feature type="transmembrane region" description="Helical" evidence="6">
    <location>
        <begin position="195"/>
        <end position="214"/>
    </location>
</feature>
<keyword evidence="5 6" id="KW-0472">Membrane</keyword>
<comment type="subcellular location">
    <subcellularLocation>
        <location evidence="1">Cell membrane</location>
        <topology evidence="1">Multi-pass membrane protein</topology>
    </subcellularLocation>
</comment>
<sequence>MTGAELSSIALAPLIAALMIAATPIMLAAIGELVVEKSGVLNLGVEGMMITGAVCGFVFAVQTSNPYLAMLGAAAGAAVLALVFALLTQVLMANQVASGLALTLFGLGLSALIGQGYVGIQPPRTPKLDIPVLSDLPFLGRAVFSHDYMVYLSLALVGAVWYFLKYTRAGLILRAVGENHDAAHALGYRVRRVRILAIAFGGACAGLGGAYLSLIRVPQWTEGMTAGAGWIALALVVFASWRPWRVVLGAYLFGGILVLQLTLQVVGVRIPVEYLAMSPYLITILVLVIMSSGRARASLAAPGSLNRPFFASG</sequence>
<keyword evidence="2" id="KW-1003">Cell membrane</keyword>
<name>A0A7Z0KXA8_9RHOB</name>
<evidence type="ECO:0000256" key="6">
    <source>
        <dbReference type="SAM" id="Phobius"/>
    </source>
</evidence>
<evidence type="ECO:0000256" key="3">
    <source>
        <dbReference type="ARBA" id="ARBA00022692"/>
    </source>
</evidence>
<proteinExistence type="predicted"/>
<dbReference type="Pfam" id="PF02653">
    <property type="entry name" value="BPD_transp_2"/>
    <property type="match status" value="1"/>
</dbReference>
<dbReference type="InterPro" id="IPR037294">
    <property type="entry name" value="ABC_BtuC-like"/>
</dbReference>
<dbReference type="Gene3D" id="1.10.3470.10">
    <property type="entry name" value="ABC transporter involved in vitamin B12 uptake, BtuC"/>
    <property type="match status" value="1"/>
</dbReference>
<gene>
    <name evidence="7" type="ORF">HUK65_04500</name>
</gene>
<accession>A0A7Z0KXA8</accession>
<dbReference type="GO" id="GO:0005886">
    <property type="term" value="C:plasma membrane"/>
    <property type="evidence" value="ECO:0007669"/>
    <property type="project" value="UniProtKB-SubCell"/>
</dbReference>
<feature type="transmembrane region" description="Helical" evidence="6">
    <location>
        <begin position="272"/>
        <end position="290"/>
    </location>
</feature>
<dbReference type="RefSeq" id="WP_179904949.1">
    <property type="nucleotide sequence ID" value="NZ_JACBXS010000006.1"/>
</dbReference>
<keyword evidence="3 6" id="KW-0812">Transmembrane</keyword>
<reference evidence="7 8" key="1">
    <citation type="journal article" date="2000" name="Arch. Microbiol.">
        <title>Rhodobaca bogoriensis gen. nov. and sp. nov., an alkaliphilic purple nonsulfur bacterium from African Rift Valley soda lakes.</title>
        <authorList>
            <person name="Milford A.D."/>
            <person name="Achenbach L.A."/>
            <person name="Jung D.O."/>
            <person name="Madigan M.T."/>
        </authorList>
    </citation>
    <scope>NUCLEOTIDE SEQUENCE [LARGE SCALE GENOMIC DNA]</scope>
    <source>
        <strain evidence="7 8">2376</strain>
    </source>
</reference>
<dbReference type="SUPFAM" id="SSF81345">
    <property type="entry name" value="ABC transporter involved in vitamin B12 uptake, BtuC"/>
    <property type="match status" value="1"/>
</dbReference>
<dbReference type="Proteomes" id="UP000529417">
    <property type="component" value="Unassembled WGS sequence"/>
</dbReference>
<dbReference type="CDD" id="cd06580">
    <property type="entry name" value="TM_PBP1_transp_TpRbsC_like"/>
    <property type="match status" value="1"/>
</dbReference>
<feature type="transmembrane region" description="Helical" evidence="6">
    <location>
        <begin position="220"/>
        <end position="239"/>
    </location>
</feature>
<feature type="transmembrane region" description="Helical" evidence="6">
    <location>
        <begin position="67"/>
        <end position="87"/>
    </location>
</feature>
<feature type="transmembrane region" description="Helical" evidence="6">
    <location>
        <begin position="246"/>
        <end position="266"/>
    </location>
</feature>
<evidence type="ECO:0000313" key="8">
    <source>
        <dbReference type="Proteomes" id="UP000529417"/>
    </source>
</evidence>
<evidence type="ECO:0000256" key="1">
    <source>
        <dbReference type="ARBA" id="ARBA00004651"/>
    </source>
</evidence>
<keyword evidence="8" id="KW-1185">Reference proteome</keyword>
<dbReference type="PANTHER" id="PTHR43370">
    <property type="entry name" value="SUGAR ABC TRANSPORTER INTEGRAL MEMBRANE PROTEIN-RELATED"/>
    <property type="match status" value="1"/>
</dbReference>
<dbReference type="GO" id="GO:0022857">
    <property type="term" value="F:transmembrane transporter activity"/>
    <property type="evidence" value="ECO:0007669"/>
    <property type="project" value="InterPro"/>
</dbReference>
<feature type="transmembrane region" description="Helical" evidence="6">
    <location>
        <begin position="40"/>
        <end position="61"/>
    </location>
</feature>
<evidence type="ECO:0000256" key="4">
    <source>
        <dbReference type="ARBA" id="ARBA00022989"/>
    </source>
</evidence>
<dbReference type="EMBL" id="JACBXS010000006">
    <property type="protein sequence ID" value="NYS24245.1"/>
    <property type="molecule type" value="Genomic_DNA"/>
</dbReference>
<evidence type="ECO:0000256" key="5">
    <source>
        <dbReference type="ARBA" id="ARBA00023136"/>
    </source>
</evidence>
<feature type="transmembrane region" description="Helical" evidence="6">
    <location>
        <begin position="6"/>
        <end position="28"/>
    </location>
</feature>
<feature type="transmembrane region" description="Helical" evidence="6">
    <location>
        <begin position="99"/>
        <end position="118"/>
    </location>
</feature>
<keyword evidence="4 6" id="KW-1133">Transmembrane helix</keyword>
<feature type="transmembrane region" description="Helical" evidence="6">
    <location>
        <begin position="148"/>
        <end position="164"/>
    </location>
</feature>
<evidence type="ECO:0000256" key="2">
    <source>
        <dbReference type="ARBA" id="ARBA00022475"/>
    </source>
</evidence>